<keyword evidence="4" id="KW-1185">Reference proteome</keyword>
<dbReference type="Gene3D" id="3.40.50.1820">
    <property type="entry name" value="alpha/beta hydrolase"/>
    <property type="match status" value="1"/>
</dbReference>
<dbReference type="InterPro" id="IPR029058">
    <property type="entry name" value="AB_hydrolase_fold"/>
</dbReference>
<keyword evidence="1" id="KW-0378">Hydrolase</keyword>
<dbReference type="GO" id="GO:0016787">
    <property type="term" value="F:hydrolase activity"/>
    <property type="evidence" value="ECO:0007669"/>
    <property type="project" value="UniProtKB-KW"/>
</dbReference>
<dbReference type="RefSeq" id="WP_110319368.1">
    <property type="nucleotide sequence ID" value="NZ_QJJU01000027.1"/>
</dbReference>
<organism evidence="3 4">
    <name type="scientific">Mycolicibacterium moriokaense</name>
    <dbReference type="NCBI Taxonomy" id="39691"/>
    <lineage>
        <taxon>Bacteria</taxon>
        <taxon>Bacillati</taxon>
        <taxon>Actinomycetota</taxon>
        <taxon>Actinomycetes</taxon>
        <taxon>Mycobacteriales</taxon>
        <taxon>Mycobacteriaceae</taxon>
        <taxon>Mycolicibacterium</taxon>
    </lineage>
</organism>
<evidence type="ECO:0000313" key="3">
    <source>
        <dbReference type="EMBL" id="PXX01633.1"/>
    </source>
</evidence>
<reference evidence="3 4" key="2">
    <citation type="submission" date="2018-06" db="EMBL/GenBank/DDBJ databases">
        <title>Sequencing of bacterial isolates from soil warming experiment in Harvard Forest, Massachusetts, USA.</title>
        <authorList>
            <person name="Deangelis K.PhD."/>
        </authorList>
    </citation>
    <scope>NUCLEOTIDE SEQUENCE [LARGE SCALE GENOMIC DNA]</scope>
    <source>
        <strain evidence="3 4">GAS496</strain>
    </source>
</reference>
<dbReference type="AlphaFoldDB" id="A0A318H8E0"/>
<dbReference type="SUPFAM" id="SSF53474">
    <property type="entry name" value="alpha/beta-Hydrolases"/>
    <property type="match status" value="1"/>
</dbReference>
<name>A0A318H8E0_9MYCO</name>
<dbReference type="InterPro" id="IPR000073">
    <property type="entry name" value="AB_hydrolase_1"/>
</dbReference>
<dbReference type="OrthoDB" id="3507586at2"/>
<evidence type="ECO:0000259" key="2">
    <source>
        <dbReference type="Pfam" id="PF00561"/>
    </source>
</evidence>
<evidence type="ECO:0000256" key="1">
    <source>
        <dbReference type="ARBA" id="ARBA00022801"/>
    </source>
</evidence>
<proteinExistence type="predicted"/>
<dbReference type="PANTHER" id="PTHR43329">
    <property type="entry name" value="EPOXIDE HYDROLASE"/>
    <property type="match status" value="1"/>
</dbReference>
<feature type="domain" description="AB hydrolase-1" evidence="2">
    <location>
        <begin position="20"/>
        <end position="264"/>
    </location>
</feature>
<protein>
    <submittedName>
        <fullName evidence="3">Pimeloyl-ACP methyl ester carboxylesterase</fullName>
    </submittedName>
</protein>
<evidence type="ECO:0000313" key="4">
    <source>
        <dbReference type="Proteomes" id="UP000247781"/>
    </source>
</evidence>
<gene>
    <name evidence="3" type="ORF">C8E89_12727</name>
</gene>
<dbReference type="EMBL" id="QJJU01000027">
    <property type="protein sequence ID" value="PXX01633.1"/>
    <property type="molecule type" value="Genomic_DNA"/>
</dbReference>
<reference evidence="4" key="1">
    <citation type="submission" date="2018-05" db="EMBL/GenBank/DDBJ databases">
        <authorList>
            <person name="Deangelis K."/>
            <person name="Huntemann M."/>
            <person name="Clum A."/>
            <person name="Pillay M."/>
            <person name="Palaniappan K."/>
            <person name="Varghese N."/>
            <person name="Mikhailova N."/>
            <person name="Stamatis D."/>
            <person name="Reddy T."/>
            <person name="Daum C."/>
            <person name="Shapiro N."/>
            <person name="Ivanova N."/>
            <person name="Kyrpides N."/>
            <person name="Woyke T."/>
        </authorList>
    </citation>
    <scope>NUCLEOTIDE SEQUENCE [LARGE SCALE GENOMIC DNA]</scope>
    <source>
        <strain evidence="4">GAS496</strain>
    </source>
</reference>
<dbReference type="InterPro" id="IPR000639">
    <property type="entry name" value="Epox_hydrolase-like"/>
</dbReference>
<sequence>MAATPLTFDEIDHRDGPLAILVHGFPDTPYTFRHLAPRLVECGYRVVAPWLPGYTSPVDGSISVGTYAKHILATHAAFGGDERCLLIGHDWGAMASYGAVALAPDAFARMVTLAVPPIAALSDVFVYRQLKRSFYIWLIQQVGIADIAVLKDGFWEGLWGDWSPGYDATFDIAQLRSYVTAETIGGVLAPYRAQFDPAFADPDASDEANATLLYPSVPTLYLHGADDGALGAEMLSNVAAHLPAPGSGYEVVPNAGHFLHLEQPDLIWERIENWWSKSTPTVSPGRSPEVRAQ</sequence>
<comment type="caution">
    <text evidence="3">The sequence shown here is derived from an EMBL/GenBank/DDBJ whole genome shotgun (WGS) entry which is preliminary data.</text>
</comment>
<accession>A0A318H8E0</accession>
<dbReference type="Pfam" id="PF00561">
    <property type="entry name" value="Abhydrolase_1"/>
    <property type="match status" value="1"/>
</dbReference>
<dbReference type="Proteomes" id="UP000247781">
    <property type="component" value="Unassembled WGS sequence"/>
</dbReference>
<dbReference type="PRINTS" id="PR00412">
    <property type="entry name" value="EPOXHYDRLASE"/>
</dbReference>